<gene>
    <name evidence="12" type="ORF">CKAN_02385500</name>
</gene>
<keyword evidence="10" id="KW-0732">Signal</keyword>
<evidence type="ECO:0000256" key="4">
    <source>
        <dbReference type="ARBA" id="ARBA00022801"/>
    </source>
</evidence>
<dbReference type="EMBL" id="QPKB01000011">
    <property type="protein sequence ID" value="RWR94556.1"/>
    <property type="molecule type" value="Genomic_DNA"/>
</dbReference>
<dbReference type="GO" id="GO:0030599">
    <property type="term" value="F:pectinesterase activity"/>
    <property type="evidence" value="ECO:0007669"/>
    <property type="project" value="UniProtKB-UniRule"/>
</dbReference>
<sequence length="351" mass="38846">MSSPSWSPLSLRPPLTMFLAILIASIALFETVDCKTKESGIDSRVLTSKIQSNRTIIVDPNGGEAFTSIQAAIDSIPEGNKEWIIVQLGPGLYREKIKVPKSKPYIFLRGNGKGKTGIVWNDTSLVNIKSATFTVEATNFVAWGISFKNEAPVGPFGVVNNRSVAAYVAADKVAFYHCAFYSRFNTLFDSKGRHYYDNCYITGSIDFIFGRARSIFNNCEVFVVADKRETNILGSITAQLRKSPAEDSGMVFIGGKVYGIGTVYLGRARAAYSTVIFVKTYLSMAIFPEGWTNWSYDDSTNHLMLAEHQTFGPGATPDKRIEWSRQLSDKEAASFTSIDYIDGKGWLPAYQ</sequence>
<evidence type="ECO:0000256" key="9">
    <source>
        <dbReference type="PROSITE-ProRule" id="PRU10040"/>
    </source>
</evidence>
<feature type="domain" description="Pectinesterase catalytic" evidence="11">
    <location>
        <begin position="56"/>
        <end position="343"/>
    </location>
</feature>
<feature type="active site" evidence="9">
    <location>
        <position position="206"/>
    </location>
</feature>
<dbReference type="UniPathway" id="UPA00545">
    <property type="reaction ID" value="UER00823"/>
</dbReference>
<keyword evidence="13" id="KW-1185">Reference proteome</keyword>
<evidence type="ECO:0000256" key="5">
    <source>
        <dbReference type="ARBA" id="ARBA00023085"/>
    </source>
</evidence>
<keyword evidence="4 10" id="KW-0378">Hydrolase</keyword>
<dbReference type="FunFam" id="2.160.20.10:FF:000013">
    <property type="entry name" value="Pectinesterase"/>
    <property type="match status" value="1"/>
</dbReference>
<accession>A0A443PUW0</accession>
<feature type="signal peptide" evidence="10">
    <location>
        <begin position="1"/>
        <end position="34"/>
    </location>
</feature>
<keyword evidence="6" id="KW-0325">Glycoprotein</keyword>
<evidence type="ECO:0000256" key="10">
    <source>
        <dbReference type="RuleBase" id="RU000589"/>
    </source>
</evidence>
<organism evidence="12 13">
    <name type="scientific">Cinnamomum micranthum f. kanehirae</name>
    <dbReference type="NCBI Taxonomy" id="337451"/>
    <lineage>
        <taxon>Eukaryota</taxon>
        <taxon>Viridiplantae</taxon>
        <taxon>Streptophyta</taxon>
        <taxon>Embryophyta</taxon>
        <taxon>Tracheophyta</taxon>
        <taxon>Spermatophyta</taxon>
        <taxon>Magnoliopsida</taxon>
        <taxon>Magnoliidae</taxon>
        <taxon>Laurales</taxon>
        <taxon>Lauraceae</taxon>
        <taxon>Cinnamomum</taxon>
    </lineage>
</organism>
<dbReference type="InterPro" id="IPR033131">
    <property type="entry name" value="Pectinesterase_Asp_AS"/>
</dbReference>
<name>A0A443PUW0_9MAGN</name>
<comment type="caution">
    <text evidence="12">The sequence shown here is derived from an EMBL/GenBank/DDBJ whole genome shotgun (WGS) entry which is preliminary data.</text>
</comment>
<evidence type="ECO:0000256" key="2">
    <source>
        <dbReference type="ARBA" id="ARBA00008891"/>
    </source>
</evidence>
<evidence type="ECO:0000256" key="6">
    <source>
        <dbReference type="ARBA" id="ARBA00023180"/>
    </source>
</evidence>
<comment type="pathway">
    <text evidence="1 10">Glycan metabolism; pectin degradation; 2-dehydro-3-deoxy-D-gluconate from pectin: step 1/5.</text>
</comment>
<comment type="similarity">
    <text evidence="2">Belongs to the pectinesterase family.</text>
</comment>
<dbReference type="InterPro" id="IPR012334">
    <property type="entry name" value="Pectin_lyas_fold"/>
</dbReference>
<dbReference type="PANTHER" id="PTHR31321:SF98">
    <property type="entry name" value="PECTINESTERASE 67-RELATED"/>
    <property type="match status" value="1"/>
</dbReference>
<dbReference type="GO" id="GO:0045490">
    <property type="term" value="P:pectin catabolic process"/>
    <property type="evidence" value="ECO:0007669"/>
    <property type="project" value="UniProtKB-UniRule"/>
</dbReference>
<reference evidence="12 13" key="1">
    <citation type="journal article" date="2019" name="Nat. Plants">
        <title>Stout camphor tree genome fills gaps in understanding of flowering plant genome evolution.</title>
        <authorList>
            <person name="Chaw S.M."/>
            <person name="Liu Y.C."/>
            <person name="Wu Y.W."/>
            <person name="Wang H.Y."/>
            <person name="Lin C.I."/>
            <person name="Wu C.S."/>
            <person name="Ke H.M."/>
            <person name="Chang L.Y."/>
            <person name="Hsu C.Y."/>
            <person name="Yang H.T."/>
            <person name="Sudianto E."/>
            <person name="Hsu M.H."/>
            <person name="Wu K.P."/>
            <person name="Wang L.N."/>
            <person name="Leebens-Mack J.H."/>
            <person name="Tsai I.J."/>
        </authorList>
    </citation>
    <scope>NUCLEOTIDE SEQUENCE [LARGE SCALE GENOMIC DNA]</scope>
    <source>
        <strain evidence="13">cv. Chaw 1501</strain>
        <tissue evidence="12">Young leaves</tissue>
    </source>
</reference>
<dbReference type="GO" id="GO:0042545">
    <property type="term" value="P:cell wall modification"/>
    <property type="evidence" value="ECO:0007669"/>
    <property type="project" value="UniProtKB-UniRule"/>
</dbReference>
<dbReference type="PANTHER" id="PTHR31321">
    <property type="entry name" value="ACYL-COA THIOESTER HYDROLASE YBHC-RELATED"/>
    <property type="match status" value="1"/>
</dbReference>
<protein>
    <recommendedName>
        <fullName evidence="3 10">Pectinesterase</fullName>
        <ecNumber evidence="3 10">3.1.1.11</ecNumber>
    </recommendedName>
</protein>
<evidence type="ECO:0000313" key="12">
    <source>
        <dbReference type="EMBL" id="RWR94556.1"/>
    </source>
</evidence>
<evidence type="ECO:0000313" key="13">
    <source>
        <dbReference type="Proteomes" id="UP000283530"/>
    </source>
</evidence>
<dbReference type="OrthoDB" id="2019149at2759"/>
<dbReference type="InterPro" id="IPR000070">
    <property type="entry name" value="Pectinesterase_cat"/>
</dbReference>
<feature type="chain" id="PRO_5018807705" description="Pectinesterase" evidence="10">
    <location>
        <begin position="35"/>
        <end position="351"/>
    </location>
</feature>
<dbReference type="STRING" id="337451.A0A443PUW0"/>
<evidence type="ECO:0000256" key="3">
    <source>
        <dbReference type="ARBA" id="ARBA00013229"/>
    </source>
</evidence>
<comment type="function">
    <text evidence="8">Acts in the modification of cell walls via demethylesterification of cell wall pectin.</text>
</comment>
<dbReference type="Gene3D" id="2.160.20.10">
    <property type="entry name" value="Single-stranded right-handed beta-helix, Pectin lyase-like"/>
    <property type="match status" value="1"/>
</dbReference>
<dbReference type="Proteomes" id="UP000283530">
    <property type="component" value="Unassembled WGS sequence"/>
</dbReference>
<evidence type="ECO:0000256" key="8">
    <source>
        <dbReference type="ARBA" id="ARBA00057335"/>
    </source>
</evidence>
<dbReference type="PROSITE" id="PS00503">
    <property type="entry name" value="PECTINESTERASE_2"/>
    <property type="match status" value="1"/>
</dbReference>
<dbReference type="EC" id="3.1.1.11" evidence="3 10"/>
<proteinExistence type="inferred from homology"/>
<comment type="catalytic activity">
    <reaction evidence="7 10">
        <text>[(1-&gt;4)-alpha-D-galacturonosyl methyl ester](n) + n H2O = [(1-&gt;4)-alpha-D-galacturonosyl](n) + n methanol + n H(+)</text>
        <dbReference type="Rhea" id="RHEA:22380"/>
        <dbReference type="Rhea" id="RHEA-COMP:14570"/>
        <dbReference type="Rhea" id="RHEA-COMP:14573"/>
        <dbReference type="ChEBI" id="CHEBI:15377"/>
        <dbReference type="ChEBI" id="CHEBI:15378"/>
        <dbReference type="ChEBI" id="CHEBI:17790"/>
        <dbReference type="ChEBI" id="CHEBI:140522"/>
        <dbReference type="ChEBI" id="CHEBI:140523"/>
        <dbReference type="EC" id="3.1.1.11"/>
    </reaction>
</comment>
<dbReference type="Pfam" id="PF01095">
    <property type="entry name" value="Pectinesterase"/>
    <property type="match status" value="1"/>
</dbReference>
<evidence type="ECO:0000256" key="1">
    <source>
        <dbReference type="ARBA" id="ARBA00005184"/>
    </source>
</evidence>
<evidence type="ECO:0000259" key="11">
    <source>
        <dbReference type="Pfam" id="PF01095"/>
    </source>
</evidence>
<keyword evidence="5 10" id="KW-0063">Aspartyl esterase</keyword>
<dbReference type="AlphaFoldDB" id="A0A443PUW0"/>
<dbReference type="SUPFAM" id="SSF51126">
    <property type="entry name" value="Pectin lyase-like"/>
    <property type="match status" value="1"/>
</dbReference>
<dbReference type="InterPro" id="IPR011050">
    <property type="entry name" value="Pectin_lyase_fold/virulence"/>
</dbReference>
<evidence type="ECO:0000256" key="7">
    <source>
        <dbReference type="ARBA" id="ARBA00047928"/>
    </source>
</evidence>